<dbReference type="KEGG" id="tgi:RBB81_02070"/>
<gene>
    <name evidence="2" type="ORF">RBB81_02070</name>
</gene>
<dbReference type="SUPFAM" id="SSF110296">
    <property type="entry name" value="Oligoxyloglucan reducing end-specific cellobiohydrolase"/>
    <property type="match status" value="1"/>
</dbReference>
<keyword evidence="1" id="KW-0732">Signal</keyword>
<sequence length="434" mass="46784">MHIRRAVLTLCLSICLASQAQATEWQTNNPGFRPLGIVSNKNALWVCGPNESIASSSDGKSWTLHHHASGAGAMLFGIEFFSAKFGYAYGTGGTVLFTNDGGDSWETRHFGADTILLASFADPTHGLLRTAPSLFYLDGSDSLHQIAQPADTLQRFPFTPFLVALSPDKMTALLSEGPYAEAGFLATIDGGKTWSFYDPQSTGIKDLLRVDGKYWATGHEVIGKDKPGGGNGVPMATYSEDGMHWTHTTTEIHPCHWEYCVICNSQGCLASGTLLVNFFHQPTTYSAIPKGALTAKWAVVGENICTLNQNVACASIGKASDIEASPGVPLPHEQTMPRLGTKLPTGGLRCVSCSLEPVFIDDKVQGRITVHVVLQVGTDGTVEMANVEKSPSDALTQKIHDEMMTWLFEPPTKEGQSIRIKTESDIAVNVILPK</sequence>
<dbReference type="AlphaFoldDB" id="A0AAU7Z1D2"/>
<feature type="chain" id="PRO_5043313787" description="Photosynthesis system II assembly factor Ycf48/Hcf136-like domain-containing protein" evidence="1">
    <location>
        <begin position="23"/>
        <end position="434"/>
    </location>
</feature>
<dbReference type="RefSeq" id="WP_353072544.1">
    <property type="nucleotide sequence ID" value="NZ_CP132938.1"/>
</dbReference>
<evidence type="ECO:0008006" key="3">
    <source>
        <dbReference type="Google" id="ProtNLM"/>
    </source>
</evidence>
<name>A0AAU7Z1D2_9BACT</name>
<protein>
    <recommendedName>
        <fullName evidence="3">Photosynthesis system II assembly factor Ycf48/Hcf136-like domain-containing protein</fullName>
    </recommendedName>
</protein>
<proteinExistence type="predicted"/>
<evidence type="ECO:0000313" key="2">
    <source>
        <dbReference type="EMBL" id="XCB22727.1"/>
    </source>
</evidence>
<accession>A0AAU7Z1D2</accession>
<dbReference type="InterPro" id="IPR015943">
    <property type="entry name" value="WD40/YVTN_repeat-like_dom_sf"/>
</dbReference>
<reference evidence="2" key="2">
    <citation type="journal article" date="2024" name="Environ. Microbiol.">
        <title>Genome analysis and description of Tunturibacter gen. nov. expands the diversity of Terriglobia in tundra soils.</title>
        <authorList>
            <person name="Messyasz A."/>
            <person name="Mannisto M.K."/>
            <person name="Kerkhof L.J."/>
            <person name="Haggblom M.M."/>
        </authorList>
    </citation>
    <scope>NUCLEOTIDE SEQUENCE</scope>
    <source>
        <strain evidence="2">M8UP39</strain>
    </source>
</reference>
<feature type="signal peptide" evidence="1">
    <location>
        <begin position="1"/>
        <end position="22"/>
    </location>
</feature>
<reference evidence="2" key="1">
    <citation type="submission" date="2023-08" db="EMBL/GenBank/DDBJ databases">
        <authorList>
            <person name="Messyasz A."/>
            <person name="Mannisto M.K."/>
            <person name="Kerkhof L.J."/>
            <person name="Haggblom M."/>
        </authorList>
    </citation>
    <scope>NUCLEOTIDE SEQUENCE</scope>
    <source>
        <strain evidence="2">M8UP39</strain>
    </source>
</reference>
<organism evidence="2">
    <name type="scientific">Tunturiibacter gelidiferens</name>
    <dbReference type="NCBI Taxonomy" id="3069689"/>
    <lineage>
        <taxon>Bacteria</taxon>
        <taxon>Pseudomonadati</taxon>
        <taxon>Acidobacteriota</taxon>
        <taxon>Terriglobia</taxon>
        <taxon>Terriglobales</taxon>
        <taxon>Acidobacteriaceae</taxon>
        <taxon>Tunturiibacter</taxon>
    </lineage>
</organism>
<dbReference type="EMBL" id="CP132938">
    <property type="protein sequence ID" value="XCB22727.1"/>
    <property type="molecule type" value="Genomic_DNA"/>
</dbReference>
<evidence type="ECO:0000256" key="1">
    <source>
        <dbReference type="SAM" id="SignalP"/>
    </source>
</evidence>
<dbReference type="Gene3D" id="2.130.10.10">
    <property type="entry name" value="YVTN repeat-like/Quinoprotein amine dehydrogenase"/>
    <property type="match status" value="1"/>
</dbReference>